<feature type="compositionally biased region" description="Basic and acidic residues" evidence="1">
    <location>
        <begin position="180"/>
        <end position="210"/>
    </location>
</feature>
<organism evidence="2 3">
    <name type="scientific">Cudoniella acicularis</name>
    <dbReference type="NCBI Taxonomy" id="354080"/>
    <lineage>
        <taxon>Eukaryota</taxon>
        <taxon>Fungi</taxon>
        <taxon>Dikarya</taxon>
        <taxon>Ascomycota</taxon>
        <taxon>Pezizomycotina</taxon>
        <taxon>Leotiomycetes</taxon>
        <taxon>Helotiales</taxon>
        <taxon>Tricladiaceae</taxon>
        <taxon>Cudoniella</taxon>
    </lineage>
</organism>
<gene>
    <name evidence="2" type="ORF">G7Y89_g2583</name>
</gene>
<feature type="compositionally biased region" description="Basic and acidic residues" evidence="1">
    <location>
        <begin position="65"/>
        <end position="75"/>
    </location>
</feature>
<evidence type="ECO:0000313" key="2">
    <source>
        <dbReference type="EMBL" id="KAF4635512.1"/>
    </source>
</evidence>
<proteinExistence type="predicted"/>
<sequence length="301" mass="34056">MSSKNETCATRKYIPSIFQNLLSATSPAISSLDQDFKPIVGFNNSNNNLNASSNNKLNGNGGSVENKKLDKGKGIDRNIHPNYDRYLFSHRISTRAKEEKPEPVHWLADIIAEMKPTPVVPTPPLPSEPFPTAKDSPFAYFGVRNPENVASLESVSRPYQPEVIRRGFKEAKGYWGWRAREKNKQEEEEGEEKKQQEEEKQEGAKKKGDNEEQEEANTCQAGLFRCSLRRGLKLLFEKPSHSNHPTRELMLGGRRKTSFSPATLTFVPKNPKKLVGLLKSVFLEDDELESFFRFSGSPSKR</sequence>
<feature type="region of interest" description="Disordered" evidence="1">
    <location>
        <begin position="47"/>
        <end position="75"/>
    </location>
</feature>
<dbReference type="EMBL" id="JAAMPI010000115">
    <property type="protein sequence ID" value="KAF4635512.1"/>
    <property type="molecule type" value="Genomic_DNA"/>
</dbReference>
<evidence type="ECO:0000313" key="3">
    <source>
        <dbReference type="Proteomes" id="UP000566819"/>
    </source>
</evidence>
<dbReference type="Proteomes" id="UP000566819">
    <property type="component" value="Unassembled WGS sequence"/>
</dbReference>
<feature type="region of interest" description="Disordered" evidence="1">
    <location>
        <begin position="180"/>
        <end position="218"/>
    </location>
</feature>
<protein>
    <submittedName>
        <fullName evidence="2">Uncharacterized protein</fullName>
    </submittedName>
</protein>
<accession>A0A8H4RW13</accession>
<keyword evidence="3" id="KW-1185">Reference proteome</keyword>
<reference evidence="2 3" key="1">
    <citation type="submission" date="2020-03" db="EMBL/GenBank/DDBJ databases">
        <title>Draft Genome Sequence of Cudoniella acicularis.</title>
        <authorList>
            <person name="Buettner E."/>
            <person name="Kellner H."/>
        </authorList>
    </citation>
    <scope>NUCLEOTIDE SEQUENCE [LARGE SCALE GENOMIC DNA]</scope>
    <source>
        <strain evidence="2 3">DSM 108380</strain>
    </source>
</reference>
<dbReference type="AlphaFoldDB" id="A0A8H4RW13"/>
<name>A0A8H4RW13_9HELO</name>
<feature type="compositionally biased region" description="Low complexity" evidence="1">
    <location>
        <begin position="47"/>
        <end position="58"/>
    </location>
</feature>
<evidence type="ECO:0000256" key="1">
    <source>
        <dbReference type="SAM" id="MobiDB-lite"/>
    </source>
</evidence>
<comment type="caution">
    <text evidence="2">The sequence shown here is derived from an EMBL/GenBank/DDBJ whole genome shotgun (WGS) entry which is preliminary data.</text>
</comment>